<proteinExistence type="predicted"/>
<reference evidence="1 2" key="1">
    <citation type="journal article" date="2019" name="Int. J. Syst. Evol. Microbiol.">
        <title>Capsulimonas corticalis gen. nov., sp. nov., an aerobic capsulated bacterium, of a novel bacterial order, Capsulimonadales ord. nov., of the class Armatimonadia of the phylum Armatimonadetes.</title>
        <authorList>
            <person name="Li J."/>
            <person name="Kudo C."/>
            <person name="Tonouchi A."/>
        </authorList>
    </citation>
    <scope>NUCLEOTIDE SEQUENCE [LARGE SCALE GENOMIC DNA]</scope>
    <source>
        <strain evidence="1 2">AX-7</strain>
    </source>
</reference>
<dbReference type="InterPro" id="IPR006311">
    <property type="entry name" value="TAT_signal"/>
</dbReference>
<dbReference type="Proteomes" id="UP000287394">
    <property type="component" value="Chromosome"/>
</dbReference>
<dbReference type="PROSITE" id="PS51318">
    <property type="entry name" value="TAT"/>
    <property type="match status" value="1"/>
</dbReference>
<keyword evidence="2" id="KW-1185">Reference proteome</keyword>
<evidence type="ECO:0000313" key="2">
    <source>
        <dbReference type="Proteomes" id="UP000287394"/>
    </source>
</evidence>
<protein>
    <submittedName>
        <fullName evidence="1">Uncharacterized protein</fullName>
    </submittedName>
</protein>
<organism evidence="1 2">
    <name type="scientific">Capsulimonas corticalis</name>
    <dbReference type="NCBI Taxonomy" id="2219043"/>
    <lineage>
        <taxon>Bacteria</taxon>
        <taxon>Bacillati</taxon>
        <taxon>Armatimonadota</taxon>
        <taxon>Armatimonadia</taxon>
        <taxon>Capsulimonadales</taxon>
        <taxon>Capsulimonadaceae</taxon>
        <taxon>Capsulimonas</taxon>
    </lineage>
</organism>
<dbReference type="PANTHER" id="PTHR11709:SF504">
    <property type="entry name" value="PLASTOCYANIN-LIKE DOMAIN-CONTAINING PROTEIN"/>
    <property type="match status" value="1"/>
</dbReference>
<dbReference type="InterPro" id="IPR011707">
    <property type="entry name" value="Cu-oxidase-like_N"/>
</dbReference>
<name>A0A402CS77_9BACT</name>
<dbReference type="Pfam" id="PF07731">
    <property type="entry name" value="Cu-oxidase_2"/>
    <property type="match status" value="1"/>
</dbReference>
<dbReference type="RefSeq" id="WP_119320226.1">
    <property type="nucleotide sequence ID" value="NZ_AP025739.1"/>
</dbReference>
<dbReference type="Pfam" id="PF07732">
    <property type="entry name" value="Cu-oxidase_3"/>
    <property type="match status" value="1"/>
</dbReference>
<dbReference type="InterPro" id="IPR045087">
    <property type="entry name" value="Cu-oxidase_fam"/>
</dbReference>
<gene>
    <name evidence="1" type="ORF">CCAX7_003340</name>
</gene>
<dbReference type="OrthoDB" id="345021at2"/>
<dbReference type="PANTHER" id="PTHR11709">
    <property type="entry name" value="MULTI-COPPER OXIDASE"/>
    <property type="match status" value="1"/>
</dbReference>
<dbReference type="SUPFAM" id="SSF49503">
    <property type="entry name" value="Cupredoxins"/>
    <property type="match status" value="2"/>
</dbReference>
<dbReference type="GO" id="GO:0005507">
    <property type="term" value="F:copper ion binding"/>
    <property type="evidence" value="ECO:0007669"/>
    <property type="project" value="InterPro"/>
</dbReference>
<dbReference type="GO" id="GO:0006826">
    <property type="term" value="P:iron ion transport"/>
    <property type="evidence" value="ECO:0007669"/>
    <property type="project" value="TreeGrafter"/>
</dbReference>
<dbReference type="EMBL" id="AP025739">
    <property type="protein sequence ID" value="BDI28283.1"/>
    <property type="molecule type" value="Genomic_DNA"/>
</dbReference>
<evidence type="ECO:0000313" key="1">
    <source>
        <dbReference type="EMBL" id="BDI28283.1"/>
    </source>
</evidence>
<sequence length="354" mass="38287">MDRRTALTQTNSGLPPVSRRSVLRGAMAGGTALALGAFVPSATAAQAAPRAIGTIREYWIQAGSFPRTLVSGGHDDLLGRIFTPEDSGYWALGYRAYTPNWAKPLASDANHGENAGIPGPVIRANVGDTIVIHFRNNDTHYRFPHSIHVHGLVYTPENDGAWISSKSNAPGTAVLPGHTHTYTYRADATSVGTWVYHDHSLPQSLGGGAPVMDLSTQLGMFGLIAVDAPGAPPVDCEHILYFHQMYAADVPSLAQDYACFNGAAFLPNTPVFHSKVGERVRWRIGALGQEFYTFHLHGHRWKTGDGYRDTALIGPASTATIEYVEDNPGSWFYHATSTNHLVSGMIGQYFVTKA</sequence>
<dbReference type="InterPro" id="IPR011706">
    <property type="entry name" value="Cu-oxidase_C"/>
</dbReference>
<dbReference type="GO" id="GO:0016491">
    <property type="term" value="F:oxidoreductase activity"/>
    <property type="evidence" value="ECO:0007669"/>
    <property type="project" value="InterPro"/>
</dbReference>
<dbReference type="AlphaFoldDB" id="A0A402CS77"/>
<dbReference type="Gene3D" id="2.60.40.420">
    <property type="entry name" value="Cupredoxins - blue copper proteins"/>
    <property type="match status" value="2"/>
</dbReference>
<dbReference type="KEGG" id="ccot:CCAX7_003340"/>
<dbReference type="InterPro" id="IPR008972">
    <property type="entry name" value="Cupredoxin"/>
</dbReference>
<dbReference type="GO" id="GO:0005886">
    <property type="term" value="C:plasma membrane"/>
    <property type="evidence" value="ECO:0007669"/>
    <property type="project" value="TreeGrafter"/>
</dbReference>
<accession>A0A402CS77</accession>